<dbReference type="EMBL" id="OBEA01000011">
    <property type="protein sequence ID" value="SNY60730.1"/>
    <property type="molecule type" value="Genomic_DNA"/>
</dbReference>
<dbReference type="EMBL" id="PGTD01000006">
    <property type="protein sequence ID" value="PJE32753.1"/>
    <property type="molecule type" value="Genomic_DNA"/>
</dbReference>
<keyword evidence="6" id="KW-1185">Reference proteome</keyword>
<dbReference type="CDD" id="cd00667">
    <property type="entry name" value="ring_hydroxylating_dioxygenases_beta"/>
    <property type="match status" value="1"/>
</dbReference>
<dbReference type="InterPro" id="IPR032710">
    <property type="entry name" value="NTF2-like_dom_sf"/>
</dbReference>
<gene>
    <name evidence="3" type="ORF">CVM39_00860</name>
    <name evidence="4" type="ORF">SAMN06297129_3967</name>
</gene>
<reference evidence="3 6" key="2">
    <citation type="journal article" date="2018" name="Int. J. Syst. Evol. Microbiol.">
        <title>Pseudooceanicola lipolyticus sp. nov., a marine alphaproteobacterium, reclassification of Oceanicola flagellatus as Pseudooceanicola flagellatus comb. nov. and emended description of the genus Pseudooceanicola.</title>
        <authorList>
            <person name="Huang M.-M."/>
            <person name="Guo L.-L."/>
            <person name="Wu Y.-H."/>
            <person name="Lai Q.-L."/>
            <person name="Shao Z.-Z."/>
            <person name="Wang C.-S."/>
            <person name="Wu M."/>
            <person name="Xu X.-W."/>
        </authorList>
    </citation>
    <scope>NUCLEOTIDE SEQUENCE [LARGE SCALE GENOMIC DNA]</scope>
    <source>
        <strain evidence="3 6">Ar-45</strain>
    </source>
</reference>
<dbReference type="RefSeq" id="WP_078572122.1">
    <property type="nucleotide sequence ID" value="NZ_OBEA01000011.1"/>
</dbReference>
<dbReference type="Proteomes" id="UP000231655">
    <property type="component" value="Unassembled WGS sequence"/>
</dbReference>
<accession>A0A285JK57</accession>
<keyword evidence="2" id="KW-0560">Oxidoreductase</keyword>
<dbReference type="OrthoDB" id="5517499at2"/>
<evidence type="ECO:0000256" key="1">
    <source>
        <dbReference type="ARBA" id="ARBA00009570"/>
    </source>
</evidence>
<keyword evidence="4" id="KW-0223">Dioxygenase</keyword>
<dbReference type="Proteomes" id="UP000231702">
    <property type="component" value="Unassembled WGS sequence"/>
</dbReference>
<dbReference type="InterPro" id="IPR000391">
    <property type="entry name" value="Rng_hydr_dOase-bsu"/>
</dbReference>
<comment type="similarity">
    <text evidence="1">Belongs to the bacterial ring-hydroxylating dioxygenase beta subunit family.</text>
</comment>
<organism evidence="4 5">
    <name type="scientific">Pseudooceanicola antarcticus</name>
    <dbReference type="NCBI Taxonomy" id="1247613"/>
    <lineage>
        <taxon>Bacteria</taxon>
        <taxon>Pseudomonadati</taxon>
        <taxon>Pseudomonadota</taxon>
        <taxon>Alphaproteobacteria</taxon>
        <taxon>Rhodobacterales</taxon>
        <taxon>Paracoccaceae</taxon>
        <taxon>Pseudooceanicola</taxon>
    </lineage>
</organism>
<evidence type="ECO:0000313" key="5">
    <source>
        <dbReference type="Proteomes" id="UP000231655"/>
    </source>
</evidence>
<evidence type="ECO:0000313" key="6">
    <source>
        <dbReference type="Proteomes" id="UP000231702"/>
    </source>
</evidence>
<dbReference type="SUPFAM" id="SSF54427">
    <property type="entry name" value="NTF2-like"/>
    <property type="match status" value="1"/>
</dbReference>
<protein>
    <submittedName>
        <fullName evidence="3 4">Terephthalate 1,2-dioxygenase</fullName>
    </submittedName>
</protein>
<evidence type="ECO:0000313" key="3">
    <source>
        <dbReference type="EMBL" id="PJE32753.1"/>
    </source>
</evidence>
<dbReference type="AlphaFoldDB" id="A0A285JK57"/>
<dbReference type="Gene3D" id="3.10.450.50">
    <property type="match status" value="1"/>
</dbReference>
<reference evidence="4 5" key="1">
    <citation type="submission" date="2017-09" db="EMBL/GenBank/DDBJ databases">
        <authorList>
            <person name="Ehlers B."/>
            <person name="Leendertz F.H."/>
        </authorList>
    </citation>
    <scope>NUCLEOTIDE SEQUENCE [LARGE SCALE GENOMIC DNA]</scope>
    <source>
        <strain evidence="4 5">CGMCC 1.12662</strain>
    </source>
</reference>
<name>A0A285JK57_9RHOB</name>
<sequence>MNIHVRQAEVSALISAAQARYVREIDDGDCTAWPNFFVDDCFYTITSADNYAQNLEAGLVWLDSKDMLRDRILSLLEANVYERHSYRHMIGQPFVGELEGDEVDSETSFMVARITREGPTDLFATGRYIDRYRIVGDEAKIVSRTVVLDSNQIDTLLGFPL</sequence>
<dbReference type="Pfam" id="PF00866">
    <property type="entry name" value="Ring_hydroxyl_B"/>
    <property type="match status" value="1"/>
</dbReference>
<evidence type="ECO:0000313" key="4">
    <source>
        <dbReference type="EMBL" id="SNY60730.1"/>
    </source>
</evidence>
<dbReference type="GO" id="GO:0051213">
    <property type="term" value="F:dioxygenase activity"/>
    <property type="evidence" value="ECO:0007669"/>
    <property type="project" value="UniProtKB-KW"/>
</dbReference>
<evidence type="ECO:0000256" key="2">
    <source>
        <dbReference type="ARBA" id="ARBA00023002"/>
    </source>
</evidence>
<proteinExistence type="inferred from homology"/>